<dbReference type="EMBL" id="CAXDID020000223">
    <property type="protein sequence ID" value="CAL6058965.1"/>
    <property type="molecule type" value="Genomic_DNA"/>
</dbReference>
<evidence type="ECO:0000313" key="1">
    <source>
        <dbReference type="EMBL" id="CAI9937345.1"/>
    </source>
</evidence>
<keyword evidence="5" id="KW-1185">Reference proteome</keyword>
<sequence length="1718" mass="200946">MSQDQFISTILDLIPLYENIDDNVNTIYELSGMFFQEWSFQQLKSTITWFKNILPLNDQIELAKNVQFSDPSSALCFNCITALSQHRLPAVIRPSGLVSDEVYFKYIFTVIKLIDDHFETLDINDIVMALEQFINTLIEELGIFLEQSNSLHIEFIYTALKLLIAVNKTQQKFEISPFVNFLIKGATVCDKWLRIQIITLITQHRLIFDTMKQHTDDLLKIMFQSTNDVLVQINGKILPTKLQLNLSILLHMTVELIENVAAGNNLSGICSIISSMCVIQINNSSIFDQIMTNVISSCIIFIEKISEVIQSSPNEIYIIELNQSVFSQMLTKLTNFSNLVFTQLQVTPQLKMYAHKFNQYYIKFIQFLQEKNINTTSYTVQQISIFDFKESNQSDLIAKGHSFDQIQEKQDVEFKDNNYNFQNEQQRLNQLFLTIINIPLGKSREEILEQTRLAVNIDEFLPEHGSLVQFYAKTELPAALIRLLTNVFIVENSSNKQIKDILLHPGFEACLNILKRFIKQPSAVKTIALADYNFFIVVGRVIQWFTEYYYLEEKIEVEQQKFLYQQLDTIIKLLFAATKLQGLQFCHILVKSEITKLLLLLLTNERTYELKSDIPFKSVLILHFTIEAVSKYYNQLYNNNQNYPELNTQFYIPTTIKALRIVTDNKSMIINQKQVLIAGLCYILAQLCDISNDTVVYLCQHIDLIKNITNYVTSLIVSDQVVVTETKELFISSETLHSIVSLIGSFVDCVMKLKHDEIDKQLLYDTKQFIYQQLFAQATVENIVKKLQMSCFPKYQPKCYFLLYLANALIFNLTDDKLKTSIYINSELAQNILYEIWSVISYNLNLATILFIIPKLFGVLQQTKYSSYFCAQLILRGYIGCQSRPKKQWAPQEQLQDLLAHASFNLKQLFDEFSFSKHCLNTRIDQDFSRIAYLAVLGSQAFNCNVTQALMLFDPLDAQEIIENGFVKLFEEPKQSFHAVFQLLQKAIKDTPMSLTTIHFILLILNIVSYYDLNREMWWILEQQLNQISLELVNYWDIKIKIILQEINNEIQESVIQHQKLYPNKTSKPVKCGQDSIIFFDTQYVIQHFLNFQQKQVLTKFSLFSGIWQQIVYLFNQRELITFIDKCGPFQLGILFRKQIKMLQFKKQDYNGLKQCQQQIQFSYEQIYNLFQKIIYQMQNNKQQINTNAINKLRQSLQLLQLAIISTPDTFSDLYNIICKHLGTDISMTNFKFDESFNVRVQRTDYHLTNMPSSQFNKILSLDEDFANQFLLQLPDVTKIEKNLHFSETPIVDIVETFGVIPLMQYVHEIISIYNPETPKQYLVQLLEYLDKYLEKHHYDCLHNEKMIISEILIRDLIKLHVQLQSTELIEQCFSILIQLSSLKINQKSTLLFTNNYLFLTAYSCILQQKYSLTPLHLQTTLQKLNKFFCKLKEENGVIINNQRIEEKYQIQEKRISNYLVSDMNPLFQNLILTSEIDRYIDSVAIQSVQKIQEKDMSFNTFFDQFTTQILQLLNVIFDDCRTNYVDEVLLIVNEILNIHHLYGDICPLNTQYSVTKLIVQAFNFKSTAVYHTAELLLMSLHQYIFSYQQPQQKQYIQQAITLIIFTIVSFYDSTVDDGKLLHQLLTLPIGMLTFDHFDELAEYKDDENLLFECRGQQEKVSYLEHRLAVMLMNYMNNSRNQYFISLLVQITNDQNQFRVKFQKKLLKNIIKIEVNGV</sequence>
<dbReference type="EMBL" id="CATOUU010000656">
    <property type="protein sequence ID" value="CAI9938545.1"/>
    <property type="molecule type" value="Genomic_DNA"/>
</dbReference>
<evidence type="ECO:0000313" key="3">
    <source>
        <dbReference type="EMBL" id="CAL6014005.1"/>
    </source>
</evidence>
<dbReference type="EMBL" id="CAXDID020000070">
    <property type="protein sequence ID" value="CAL6014005.1"/>
    <property type="molecule type" value="Genomic_DNA"/>
</dbReference>
<evidence type="ECO:0000313" key="2">
    <source>
        <dbReference type="EMBL" id="CAI9938545.1"/>
    </source>
</evidence>
<protein>
    <submittedName>
        <fullName evidence="1">Uncharacterized protein</fullName>
    </submittedName>
</protein>
<evidence type="ECO:0000313" key="4">
    <source>
        <dbReference type="EMBL" id="CAL6058965.1"/>
    </source>
</evidence>
<organism evidence="1">
    <name type="scientific">Hexamita inflata</name>
    <dbReference type="NCBI Taxonomy" id="28002"/>
    <lineage>
        <taxon>Eukaryota</taxon>
        <taxon>Metamonada</taxon>
        <taxon>Diplomonadida</taxon>
        <taxon>Hexamitidae</taxon>
        <taxon>Hexamitinae</taxon>
        <taxon>Hexamita</taxon>
    </lineage>
</organism>
<name>A0AA86U0P9_9EUKA</name>
<proteinExistence type="predicted"/>
<gene>
    <name evidence="3" type="ORF">HINF_LOCUS24058</name>
    <name evidence="1" type="ORF">HINF_LOCUS24990</name>
    <name evidence="2" type="ORF">HINF_LOCUS26190</name>
    <name evidence="4" type="ORF">HINF_LOCUS48523</name>
</gene>
<accession>A0AA86U0P9</accession>
<evidence type="ECO:0000313" key="5">
    <source>
        <dbReference type="Proteomes" id="UP001642409"/>
    </source>
</evidence>
<reference evidence="1" key="1">
    <citation type="submission" date="2023-06" db="EMBL/GenBank/DDBJ databases">
        <authorList>
            <person name="Kurt Z."/>
        </authorList>
    </citation>
    <scope>NUCLEOTIDE SEQUENCE</scope>
</reference>
<dbReference type="EMBL" id="CATOUU010000645">
    <property type="protein sequence ID" value="CAI9937345.1"/>
    <property type="molecule type" value="Genomic_DNA"/>
</dbReference>
<reference evidence="3 5" key="2">
    <citation type="submission" date="2024-07" db="EMBL/GenBank/DDBJ databases">
        <authorList>
            <person name="Akdeniz Z."/>
        </authorList>
    </citation>
    <scope>NUCLEOTIDE SEQUENCE [LARGE SCALE GENOMIC DNA]</scope>
</reference>
<comment type="caution">
    <text evidence="1">The sequence shown here is derived from an EMBL/GenBank/DDBJ whole genome shotgun (WGS) entry which is preliminary data.</text>
</comment>
<dbReference type="Proteomes" id="UP001642409">
    <property type="component" value="Unassembled WGS sequence"/>
</dbReference>